<name>A0A125W8T4_ENTFL</name>
<evidence type="ECO:0000256" key="2">
    <source>
        <dbReference type="SAM" id="SignalP"/>
    </source>
</evidence>
<feature type="compositionally biased region" description="Polar residues" evidence="1">
    <location>
        <begin position="29"/>
        <end position="54"/>
    </location>
</feature>
<accession>A0A125W8T4</accession>
<feature type="chain" id="PRO_5007181612" description="Lipoprotein" evidence="2">
    <location>
        <begin position="22"/>
        <end position="230"/>
    </location>
</feature>
<gene>
    <name evidence="3" type="ORF">HMPREF9498_00573</name>
</gene>
<dbReference type="HOGENOM" id="CLU_1203313_0_0_9"/>
<evidence type="ECO:0000313" key="4">
    <source>
        <dbReference type="Proteomes" id="UP000004846"/>
    </source>
</evidence>
<evidence type="ECO:0000256" key="1">
    <source>
        <dbReference type="SAM" id="MobiDB-lite"/>
    </source>
</evidence>
<dbReference type="RefSeq" id="WP_002370054.1">
    <property type="nucleotide sequence ID" value="NZ_GL454421.1"/>
</dbReference>
<feature type="signal peptide" evidence="2">
    <location>
        <begin position="1"/>
        <end position="21"/>
    </location>
</feature>
<dbReference type="Proteomes" id="UP000004846">
    <property type="component" value="Unassembled WGS sequence"/>
</dbReference>
<comment type="caution">
    <text evidence="3">The sequence shown here is derived from an EMBL/GenBank/DDBJ whole genome shotgun (WGS) entry which is preliminary data.</text>
</comment>
<organism evidence="3 4">
    <name type="scientific">Enterococcus faecalis TX4248</name>
    <dbReference type="NCBI Taxonomy" id="749495"/>
    <lineage>
        <taxon>Bacteria</taxon>
        <taxon>Bacillati</taxon>
        <taxon>Bacillota</taxon>
        <taxon>Bacilli</taxon>
        <taxon>Lactobacillales</taxon>
        <taxon>Enterococcaceae</taxon>
        <taxon>Enterococcus</taxon>
    </lineage>
</organism>
<keyword evidence="2" id="KW-0732">Signal</keyword>
<feature type="region of interest" description="Disordered" evidence="1">
    <location>
        <begin position="20"/>
        <end position="81"/>
    </location>
</feature>
<dbReference type="AlphaFoldDB" id="A0A125W8T4"/>
<dbReference type="EMBL" id="AEBR01000015">
    <property type="protein sequence ID" value="EFM83779.1"/>
    <property type="molecule type" value="Genomic_DNA"/>
</dbReference>
<feature type="compositionally biased region" description="Low complexity" evidence="1">
    <location>
        <begin position="61"/>
        <end position="71"/>
    </location>
</feature>
<dbReference type="PROSITE" id="PS51257">
    <property type="entry name" value="PROKAR_LIPOPROTEIN"/>
    <property type="match status" value="1"/>
</dbReference>
<dbReference type="GeneID" id="60894904"/>
<evidence type="ECO:0000313" key="3">
    <source>
        <dbReference type="EMBL" id="EFM83779.1"/>
    </source>
</evidence>
<evidence type="ECO:0008006" key="5">
    <source>
        <dbReference type="Google" id="ProtNLM"/>
    </source>
</evidence>
<sequence>MKKLFCVILVIFLTGCSSQKANEPKKQENSTNHTTSMKSSANHYSSSTETSSNNKLKETSESASTTQASAKSKNEVSTNVEEANSLEATPYAVDLSSLNNPLVFNFKGMNVPTSITLENLNSTPTATFRTKLFGAENGQVKEAINKYELSINTIPTKEIRIFSAADNSIRTVKVNTELILGTNISSNDEQNRSGTLYLFNNKNGSISLITPNYAGNVTDDQKDVMLEVIQ</sequence>
<protein>
    <recommendedName>
        <fullName evidence="5">Lipoprotein</fullName>
    </recommendedName>
</protein>
<reference evidence="3 4" key="1">
    <citation type="submission" date="2010-07" db="EMBL/GenBank/DDBJ databases">
        <authorList>
            <person name="Sid Ahmed O."/>
        </authorList>
    </citation>
    <scope>NUCLEOTIDE SEQUENCE [LARGE SCALE GENOMIC DNA]</scope>
    <source>
        <strain evidence="3 4">TX4248</strain>
    </source>
</reference>
<proteinExistence type="predicted"/>